<dbReference type="EMBL" id="PEMD01000317">
    <property type="protein sequence ID" value="RTH29687.1"/>
    <property type="molecule type" value="Genomic_DNA"/>
</dbReference>
<dbReference type="Gene3D" id="1.20.1540.10">
    <property type="entry name" value="Rhomboid-like"/>
    <property type="match status" value="1"/>
</dbReference>
<keyword evidence="12" id="KW-1185">Reference proteome</keyword>
<proteinExistence type="inferred from homology"/>
<dbReference type="Pfam" id="PF01694">
    <property type="entry name" value="Rhomboid"/>
    <property type="match status" value="1"/>
</dbReference>
<evidence type="ECO:0000313" key="11">
    <source>
        <dbReference type="Proteomes" id="UP000286928"/>
    </source>
</evidence>
<gene>
    <name evidence="10" type="ORF">CSW25_13540</name>
    <name evidence="9" type="ORF">CSW33_11805</name>
</gene>
<feature type="transmembrane region" description="Helical" evidence="7">
    <location>
        <begin position="184"/>
        <end position="204"/>
    </location>
</feature>
<feature type="transmembrane region" description="Helical" evidence="7">
    <location>
        <begin position="97"/>
        <end position="115"/>
    </location>
</feature>
<feature type="transmembrane region" description="Helical" evidence="7">
    <location>
        <begin position="147"/>
        <end position="172"/>
    </location>
</feature>
<name>A0A430S5H2_THESC</name>
<comment type="subcellular location">
    <subcellularLocation>
        <location evidence="1">Membrane</location>
        <topology evidence="1">Multi-pass membrane protein</topology>
    </subcellularLocation>
</comment>
<organism evidence="9 11">
    <name type="scientific">Thermus scotoductus</name>
    <dbReference type="NCBI Taxonomy" id="37636"/>
    <lineage>
        <taxon>Bacteria</taxon>
        <taxon>Thermotogati</taxon>
        <taxon>Deinococcota</taxon>
        <taxon>Deinococci</taxon>
        <taxon>Thermales</taxon>
        <taxon>Thermaceae</taxon>
        <taxon>Thermus</taxon>
    </lineage>
</organism>
<feature type="transmembrane region" description="Helical" evidence="7">
    <location>
        <begin position="121"/>
        <end position="140"/>
    </location>
</feature>
<dbReference type="EMBL" id="PEML01000336">
    <property type="protein sequence ID" value="RTI04060.1"/>
    <property type="molecule type" value="Genomic_DNA"/>
</dbReference>
<dbReference type="GO" id="GO:0006508">
    <property type="term" value="P:proteolysis"/>
    <property type="evidence" value="ECO:0007669"/>
    <property type="project" value="UniProtKB-KW"/>
</dbReference>
<evidence type="ECO:0000256" key="5">
    <source>
        <dbReference type="ARBA" id="ARBA00022989"/>
    </source>
</evidence>
<dbReference type="InterPro" id="IPR035952">
    <property type="entry name" value="Rhomboid-like_sf"/>
</dbReference>
<evidence type="ECO:0000256" key="1">
    <source>
        <dbReference type="ARBA" id="ARBA00004141"/>
    </source>
</evidence>
<evidence type="ECO:0000313" key="9">
    <source>
        <dbReference type="EMBL" id="RTH29687.1"/>
    </source>
</evidence>
<dbReference type="Proteomes" id="UP000286928">
    <property type="component" value="Unassembled WGS sequence"/>
</dbReference>
<dbReference type="Proteomes" id="UP000287962">
    <property type="component" value="Unassembled WGS sequence"/>
</dbReference>
<evidence type="ECO:0000256" key="7">
    <source>
        <dbReference type="SAM" id="Phobius"/>
    </source>
</evidence>
<dbReference type="GO" id="GO:0016020">
    <property type="term" value="C:membrane"/>
    <property type="evidence" value="ECO:0007669"/>
    <property type="project" value="UniProtKB-SubCell"/>
</dbReference>
<dbReference type="RefSeq" id="WP_126165618.1">
    <property type="nucleotide sequence ID" value="NZ_PELO01000349.1"/>
</dbReference>
<evidence type="ECO:0000256" key="6">
    <source>
        <dbReference type="ARBA" id="ARBA00023136"/>
    </source>
</evidence>
<reference evidence="11 12" key="2">
    <citation type="journal article" date="2019" name="Extremophiles">
        <title>Biogeography of thermophiles and predominance of Thermus scotoductus in domestic water heaters.</title>
        <authorList>
            <person name="Wilpiszeski R.L."/>
            <person name="Zhang Z."/>
            <person name="House C.H."/>
        </authorList>
    </citation>
    <scope>NUCLEOTIDE SEQUENCE [LARGE SCALE GENOMIC DNA]</scope>
    <source>
        <strain evidence="10 12">12_S12</strain>
        <strain evidence="9 11">20_S20</strain>
    </source>
</reference>
<dbReference type="AlphaFoldDB" id="A0A430S5H2"/>
<evidence type="ECO:0000313" key="10">
    <source>
        <dbReference type="EMBL" id="RTI04060.1"/>
    </source>
</evidence>
<keyword evidence="4" id="KW-0378">Hydrolase</keyword>
<accession>A0A430S5H2</accession>
<dbReference type="SUPFAM" id="SSF144091">
    <property type="entry name" value="Rhomboid-like"/>
    <property type="match status" value="1"/>
</dbReference>
<dbReference type="PANTHER" id="PTHR43731">
    <property type="entry name" value="RHOMBOID PROTEASE"/>
    <property type="match status" value="1"/>
</dbReference>
<dbReference type="InterPro" id="IPR022764">
    <property type="entry name" value="Peptidase_S54_rhomboid_dom"/>
</dbReference>
<keyword evidence="5 7" id="KW-1133">Transmembrane helix</keyword>
<evidence type="ECO:0000256" key="4">
    <source>
        <dbReference type="ARBA" id="ARBA00022801"/>
    </source>
</evidence>
<sequence length="210" mass="23530">MFPLYDLNQPRRPALMVKGLVLANALVFLWQLSVGLEQSAYALGFIPSLFFADPVGESYRLFTSMFLHGSLFHILSNMWFLWVFGDNVEDRMGHGRFLLFYLLGGVAAALAQGVLTPFSPVPMIGASGAVSAVLGAYYVLFPRAYVVSVVFFLFPFFVTFPAGFYLGYWAFLQLLQGLLGLPGVAWWAHLGGFVFGVLLAPRLARRWRRW</sequence>
<evidence type="ECO:0000256" key="2">
    <source>
        <dbReference type="ARBA" id="ARBA00009045"/>
    </source>
</evidence>
<evidence type="ECO:0000313" key="12">
    <source>
        <dbReference type="Proteomes" id="UP000287962"/>
    </source>
</evidence>
<comment type="similarity">
    <text evidence="2">Belongs to the peptidase S54 family.</text>
</comment>
<dbReference type="FunFam" id="1.20.1540.10:FF:000027">
    <property type="entry name" value="Rhomboid family intramembrane serine protease"/>
    <property type="match status" value="1"/>
</dbReference>
<evidence type="ECO:0000256" key="3">
    <source>
        <dbReference type="ARBA" id="ARBA00022692"/>
    </source>
</evidence>
<dbReference type="PANTHER" id="PTHR43731:SF14">
    <property type="entry name" value="PRESENILIN-ASSOCIATED RHOMBOID-LIKE PROTEIN, MITOCHONDRIAL"/>
    <property type="match status" value="1"/>
</dbReference>
<evidence type="ECO:0000259" key="8">
    <source>
        <dbReference type="Pfam" id="PF01694"/>
    </source>
</evidence>
<keyword evidence="3 7" id="KW-0812">Transmembrane</keyword>
<keyword evidence="9" id="KW-0645">Protease</keyword>
<reference evidence="10" key="1">
    <citation type="submission" date="2017-10" db="EMBL/GenBank/DDBJ databases">
        <authorList>
            <person name="Wilpiszeski R.L."/>
            <person name="Zhidan Z."/>
            <person name="House C.H."/>
        </authorList>
    </citation>
    <scope>NUCLEOTIDE SEQUENCE</scope>
    <source>
        <strain evidence="10">12_S12</strain>
    </source>
</reference>
<feature type="domain" description="Peptidase S54 rhomboid" evidence="8">
    <location>
        <begin position="56"/>
        <end position="204"/>
    </location>
</feature>
<dbReference type="InterPro" id="IPR050925">
    <property type="entry name" value="Rhomboid_protease_S54"/>
</dbReference>
<keyword evidence="6 7" id="KW-0472">Membrane</keyword>
<dbReference type="GO" id="GO:0004252">
    <property type="term" value="F:serine-type endopeptidase activity"/>
    <property type="evidence" value="ECO:0007669"/>
    <property type="project" value="InterPro"/>
</dbReference>
<feature type="transmembrane region" description="Helical" evidence="7">
    <location>
        <begin position="66"/>
        <end position="85"/>
    </location>
</feature>
<protein>
    <submittedName>
        <fullName evidence="9">Rhomboid family intramembrane serine protease</fullName>
    </submittedName>
</protein>
<comment type="caution">
    <text evidence="9">The sequence shown here is derived from an EMBL/GenBank/DDBJ whole genome shotgun (WGS) entry which is preliminary data.</text>
</comment>